<dbReference type="PANTHER" id="PTHR39957:SF2">
    <property type="entry name" value="GEO11553P1"/>
    <property type="match status" value="1"/>
</dbReference>
<keyword evidence="6" id="KW-1185">Reference proteome</keyword>
<dbReference type="OrthoDB" id="7390288at2759"/>
<dbReference type="InterPro" id="IPR029277">
    <property type="entry name" value="SVWC_dom"/>
</dbReference>
<keyword evidence="3" id="KW-0472">Membrane</keyword>
<accession>A0A9N9RXP8</accession>
<gene>
    <name evidence="5" type="ORF">CHIRRI_LOCUS10069</name>
</gene>
<keyword evidence="3" id="KW-0812">Transmembrane</keyword>
<evidence type="ECO:0000313" key="5">
    <source>
        <dbReference type="EMBL" id="CAG9807220.1"/>
    </source>
</evidence>
<dbReference type="AlphaFoldDB" id="A0A9N9RXP8"/>
<dbReference type="Proteomes" id="UP001153620">
    <property type="component" value="Chromosome 3"/>
</dbReference>
<name>A0A9N9RXP8_9DIPT</name>
<evidence type="ECO:0000256" key="1">
    <source>
        <dbReference type="ARBA" id="ARBA00004613"/>
    </source>
</evidence>
<dbReference type="PANTHER" id="PTHR39957">
    <property type="entry name" value="AT09846P1-RELATED"/>
    <property type="match status" value="1"/>
</dbReference>
<sequence>MSASNFLTVLVLISVFIGSFGYLYIIPGELGKSKDHDGHCYFEQKKLLLKIDESVKRDCEEISCYNDYSIRIAGCGTFSIHDPSCKRFERDYTKPYPECCTSFYCAEPADLHDAKQQSKVDKNIL</sequence>
<evidence type="ECO:0000256" key="3">
    <source>
        <dbReference type="SAM" id="Phobius"/>
    </source>
</evidence>
<evidence type="ECO:0000256" key="2">
    <source>
        <dbReference type="ARBA" id="ARBA00022525"/>
    </source>
</evidence>
<comment type="subcellular location">
    <subcellularLocation>
        <location evidence="1">Secreted</location>
    </subcellularLocation>
</comment>
<protein>
    <recommendedName>
        <fullName evidence="4">Single domain-containing protein</fullName>
    </recommendedName>
</protein>
<dbReference type="Pfam" id="PF15430">
    <property type="entry name" value="SVWC"/>
    <property type="match status" value="1"/>
</dbReference>
<proteinExistence type="predicted"/>
<evidence type="ECO:0000313" key="6">
    <source>
        <dbReference type="Proteomes" id="UP001153620"/>
    </source>
</evidence>
<dbReference type="InterPro" id="IPR053308">
    <property type="entry name" value="Vago-like"/>
</dbReference>
<organism evidence="5 6">
    <name type="scientific">Chironomus riparius</name>
    <dbReference type="NCBI Taxonomy" id="315576"/>
    <lineage>
        <taxon>Eukaryota</taxon>
        <taxon>Metazoa</taxon>
        <taxon>Ecdysozoa</taxon>
        <taxon>Arthropoda</taxon>
        <taxon>Hexapoda</taxon>
        <taxon>Insecta</taxon>
        <taxon>Pterygota</taxon>
        <taxon>Neoptera</taxon>
        <taxon>Endopterygota</taxon>
        <taxon>Diptera</taxon>
        <taxon>Nematocera</taxon>
        <taxon>Chironomoidea</taxon>
        <taxon>Chironomidae</taxon>
        <taxon>Chironominae</taxon>
        <taxon>Chironomus</taxon>
    </lineage>
</organism>
<keyword evidence="3" id="KW-1133">Transmembrane helix</keyword>
<reference evidence="5" key="2">
    <citation type="submission" date="2022-10" db="EMBL/GenBank/DDBJ databases">
        <authorList>
            <consortium name="ENA_rothamsted_submissions"/>
            <consortium name="culmorum"/>
            <person name="King R."/>
        </authorList>
    </citation>
    <scope>NUCLEOTIDE SEQUENCE</scope>
</reference>
<reference evidence="5" key="1">
    <citation type="submission" date="2022-01" db="EMBL/GenBank/DDBJ databases">
        <authorList>
            <person name="King R."/>
        </authorList>
    </citation>
    <scope>NUCLEOTIDE SEQUENCE</scope>
</reference>
<evidence type="ECO:0000259" key="4">
    <source>
        <dbReference type="SMART" id="SM01318"/>
    </source>
</evidence>
<keyword evidence="2" id="KW-0964">Secreted</keyword>
<dbReference type="SMART" id="SM01318">
    <property type="entry name" value="SVWC"/>
    <property type="match status" value="1"/>
</dbReference>
<dbReference type="GO" id="GO:0005576">
    <property type="term" value="C:extracellular region"/>
    <property type="evidence" value="ECO:0007669"/>
    <property type="project" value="UniProtKB-SubCell"/>
</dbReference>
<feature type="domain" description="Single" evidence="4">
    <location>
        <begin position="40"/>
        <end position="105"/>
    </location>
</feature>
<dbReference type="EMBL" id="OU895879">
    <property type="protein sequence ID" value="CAG9807220.1"/>
    <property type="molecule type" value="Genomic_DNA"/>
</dbReference>
<feature type="transmembrane region" description="Helical" evidence="3">
    <location>
        <begin position="6"/>
        <end position="25"/>
    </location>
</feature>